<dbReference type="PANTHER" id="PTHR32114:SF2">
    <property type="entry name" value="ABC TRANSPORTER ABCH.3"/>
    <property type="match status" value="1"/>
</dbReference>
<dbReference type="Pfam" id="PF13476">
    <property type="entry name" value="AAA_23"/>
    <property type="match status" value="1"/>
</dbReference>
<dbReference type="Gene3D" id="1.10.287.510">
    <property type="entry name" value="Helix hairpin bin"/>
    <property type="match status" value="1"/>
</dbReference>
<evidence type="ECO:0000256" key="3">
    <source>
        <dbReference type="ARBA" id="ARBA00013368"/>
    </source>
</evidence>
<evidence type="ECO:0000256" key="1">
    <source>
        <dbReference type="ARBA" id="ARBA00006930"/>
    </source>
</evidence>
<keyword evidence="7" id="KW-1185">Reference proteome</keyword>
<evidence type="ECO:0000256" key="4">
    <source>
        <dbReference type="SAM" id="Coils"/>
    </source>
</evidence>
<keyword evidence="4" id="KW-0175">Coiled coil</keyword>
<protein>
    <recommendedName>
        <fullName evidence="3">Nuclease SbcCD subunit C</fullName>
    </recommendedName>
</protein>
<sequence length="661" mass="76328">MSKSIFLEKLSLRNFKGIKELDIDFSNITNIYGDNATGKTSIFDAFTWLLFDKDSQDRSKFDVQPLDENNNVIHMLETEVEAVIQIDGVNVVLKKLLKEKWVNPKGKPDAELKGVTTTYYIDDVPKKQKEYKQKINNIIPEDIFKLITNPLYFSTNMKWQDRKKVLMDIIGEITDESVINSRKELSPLNDLIQNKTIEEIKKSISASKKKLVKDKDSIPPRVDEKRRELREDIDFDALDFRKRGIVSGIKSIDAQLMDTSKINDELFDKKDKLYGLKSKLKDIERKEISKAESGKDDISQELTSLNGEIAELKFDIRSLESEKNNNLKMVKSLETDVKNLRAKWFDENKKVFELPENAKVCPLCKRPFDEEDIESHRQELEANFNQNKAKILTDISQKGTDKSDDLKKYQERASKNQSFIENANEKLETLNNKKAELQSKLDNFKITINLDENKEYQETLKQIEQLESELSKPVEVNSQTQDLRERKVKLQNELEEVNKDLSYKEINLKTKARIKELMDKEKNLAQQIADLENQDFMCDEFIKTKVKLMESSINSKFKYVKFRFFKTQVNGGIDEDCEALVDGVPFSTNLNSGAKINAGIDIINTLANYYGIKAPIFIDNRESTTKLIDTESQIVNLVVSSSDKKLRIKNDTETFQAEMAS</sequence>
<proteinExistence type="inferred from homology"/>
<feature type="coiled-coil region" evidence="4">
    <location>
        <begin position="295"/>
        <end position="336"/>
    </location>
</feature>
<dbReference type="InterPro" id="IPR027417">
    <property type="entry name" value="P-loop_NTPase"/>
</dbReference>
<dbReference type="OrthoDB" id="1698838at2"/>
<dbReference type="PANTHER" id="PTHR32114">
    <property type="entry name" value="ABC TRANSPORTER ABCH.3"/>
    <property type="match status" value="1"/>
</dbReference>
<comment type="subunit">
    <text evidence="2">Heterodimer of SbcC and SbcD.</text>
</comment>
<reference evidence="6 7" key="1">
    <citation type="journal article" date="2015" name="Genome Announc.">
        <title>Draft Genome Sequence of Clostridium tyrobutyricum Strain DIVETGP, Isolated from Cow's Milk for Grana Padano Production.</title>
        <authorList>
            <person name="Soggiu A."/>
            <person name="Piras C."/>
            <person name="Gaiarsa S."/>
            <person name="Sassera D."/>
            <person name="Roncada P."/>
            <person name="Bendixen E."/>
            <person name="Brasca M."/>
            <person name="Bonizzi L."/>
        </authorList>
    </citation>
    <scope>NUCLEOTIDE SEQUENCE [LARGE SCALE GENOMIC DNA]</scope>
    <source>
        <strain evidence="6 7">DIVETGP</strain>
    </source>
</reference>
<dbReference type="InterPro" id="IPR038729">
    <property type="entry name" value="Rad50/SbcC_AAA"/>
</dbReference>
<name>W6NHD8_CLOTY</name>
<comment type="caution">
    <text evidence="6">The sequence shown here is derived from an EMBL/GenBank/DDBJ whole genome shotgun (WGS) entry which is preliminary data.</text>
</comment>
<feature type="domain" description="Rad50/SbcC-type AAA" evidence="5">
    <location>
        <begin position="9"/>
        <end position="306"/>
    </location>
</feature>
<dbReference type="GeneID" id="29419526"/>
<dbReference type="Gene3D" id="3.40.50.300">
    <property type="entry name" value="P-loop containing nucleotide triphosphate hydrolases"/>
    <property type="match status" value="1"/>
</dbReference>
<dbReference type="SUPFAM" id="SSF52540">
    <property type="entry name" value="P-loop containing nucleoside triphosphate hydrolases"/>
    <property type="match status" value="1"/>
</dbReference>
<comment type="similarity">
    <text evidence="1">Belongs to the SMC family. SbcC subfamily.</text>
</comment>
<dbReference type="AlphaFoldDB" id="W6NHD8"/>
<evidence type="ECO:0000313" key="7">
    <source>
        <dbReference type="Proteomes" id="UP000019482"/>
    </source>
</evidence>
<evidence type="ECO:0000256" key="2">
    <source>
        <dbReference type="ARBA" id="ARBA00011322"/>
    </source>
</evidence>
<evidence type="ECO:0000313" key="6">
    <source>
        <dbReference type="EMBL" id="CDL91512.1"/>
    </source>
</evidence>
<dbReference type="EMBL" id="CBXI010000024">
    <property type="protein sequence ID" value="CDL91512.1"/>
    <property type="molecule type" value="Genomic_DNA"/>
</dbReference>
<dbReference type="RefSeq" id="WP_017895744.1">
    <property type="nucleotide sequence ID" value="NZ_CBXI010000024.1"/>
</dbReference>
<feature type="coiled-coil region" evidence="4">
    <location>
        <begin position="420"/>
        <end position="534"/>
    </location>
</feature>
<accession>W6NHD8</accession>
<organism evidence="6 7">
    <name type="scientific">Clostridium tyrobutyricum DIVETGP</name>
    <dbReference type="NCBI Taxonomy" id="1408889"/>
    <lineage>
        <taxon>Bacteria</taxon>
        <taxon>Bacillati</taxon>
        <taxon>Bacillota</taxon>
        <taxon>Clostridia</taxon>
        <taxon>Eubacteriales</taxon>
        <taxon>Clostridiaceae</taxon>
        <taxon>Clostridium</taxon>
    </lineage>
</organism>
<gene>
    <name evidence="6" type="ORF">CTDIVETGP_1582</name>
</gene>
<dbReference type="SUPFAM" id="SSF75712">
    <property type="entry name" value="Rad50 coiled-coil Zn hook"/>
    <property type="match status" value="1"/>
</dbReference>
<evidence type="ECO:0000259" key="5">
    <source>
        <dbReference type="Pfam" id="PF13476"/>
    </source>
</evidence>
<dbReference type="Proteomes" id="UP000019482">
    <property type="component" value="Unassembled WGS sequence"/>
</dbReference>